<keyword evidence="1" id="KW-0732">Signal</keyword>
<keyword evidence="3" id="KW-1185">Reference proteome</keyword>
<reference evidence="2" key="1">
    <citation type="submission" date="2023-03" db="EMBL/GenBank/DDBJ databases">
        <title>Massive genome expansion in bonnet fungi (Mycena s.s.) driven by repeated elements and novel gene families across ecological guilds.</title>
        <authorList>
            <consortium name="Lawrence Berkeley National Laboratory"/>
            <person name="Harder C.B."/>
            <person name="Miyauchi S."/>
            <person name="Viragh M."/>
            <person name="Kuo A."/>
            <person name="Thoen E."/>
            <person name="Andreopoulos B."/>
            <person name="Lu D."/>
            <person name="Skrede I."/>
            <person name="Drula E."/>
            <person name="Henrissat B."/>
            <person name="Morin E."/>
            <person name="Kohler A."/>
            <person name="Barry K."/>
            <person name="LaButti K."/>
            <person name="Morin E."/>
            <person name="Salamov A."/>
            <person name="Lipzen A."/>
            <person name="Mereny Z."/>
            <person name="Hegedus B."/>
            <person name="Baldrian P."/>
            <person name="Stursova M."/>
            <person name="Weitz H."/>
            <person name="Taylor A."/>
            <person name="Grigoriev I.V."/>
            <person name="Nagy L.G."/>
            <person name="Martin F."/>
            <person name="Kauserud H."/>
        </authorList>
    </citation>
    <scope>NUCLEOTIDE SEQUENCE</scope>
    <source>
        <strain evidence="2">CBHHK002</strain>
    </source>
</reference>
<gene>
    <name evidence="2" type="ORF">DFH08DRAFT_874272</name>
</gene>
<name>A0AAD6ZVI7_9AGAR</name>
<protein>
    <submittedName>
        <fullName evidence="2">Uncharacterized protein</fullName>
    </submittedName>
</protein>
<evidence type="ECO:0000313" key="3">
    <source>
        <dbReference type="Proteomes" id="UP001218218"/>
    </source>
</evidence>
<evidence type="ECO:0000256" key="1">
    <source>
        <dbReference type="SAM" id="SignalP"/>
    </source>
</evidence>
<evidence type="ECO:0000313" key="2">
    <source>
        <dbReference type="EMBL" id="KAJ7342429.1"/>
    </source>
</evidence>
<organism evidence="2 3">
    <name type="scientific">Mycena albidolilacea</name>
    <dbReference type="NCBI Taxonomy" id="1033008"/>
    <lineage>
        <taxon>Eukaryota</taxon>
        <taxon>Fungi</taxon>
        <taxon>Dikarya</taxon>
        <taxon>Basidiomycota</taxon>
        <taxon>Agaricomycotina</taxon>
        <taxon>Agaricomycetes</taxon>
        <taxon>Agaricomycetidae</taxon>
        <taxon>Agaricales</taxon>
        <taxon>Marasmiineae</taxon>
        <taxon>Mycenaceae</taxon>
        <taxon>Mycena</taxon>
    </lineage>
</organism>
<accession>A0AAD6ZVI7</accession>
<comment type="caution">
    <text evidence="2">The sequence shown here is derived from an EMBL/GenBank/DDBJ whole genome shotgun (WGS) entry which is preliminary data.</text>
</comment>
<sequence length="136" mass="14595">MLFKTVYLAVCVLFTAAHASPGSVASGSKAVNSIPGPATIVNAGINETIFTFAGPPPLEVLLPAFGRKDQHATWDRYERRADAWVFKNRGTQQWLAVDEADDHLITVGDETMATVFAVESAGRGQVVVCPEFRAGC</sequence>
<feature type="signal peptide" evidence="1">
    <location>
        <begin position="1"/>
        <end position="19"/>
    </location>
</feature>
<dbReference type="AlphaFoldDB" id="A0AAD6ZVI7"/>
<feature type="chain" id="PRO_5042173288" evidence="1">
    <location>
        <begin position="20"/>
        <end position="136"/>
    </location>
</feature>
<proteinExistence type="predicted"/>
<dbReference type="EMBL" id="JARIHO010000025">
    <property type="protein sequence ID" value="KAJ7342429.1"/>
    <property type="molecule type" value="Genomic_DNA"/>
</dbReference>
<dbReference type="Proteomes" id="UP001218218">
    <property type="component" value="Unassembled WGS sequence"/>
</dbReference>